<comment type="caution">
    <text evidence="4">The sequence shown here is derived from an EMBL/GenBank/DDBJ whole genome shotgun (WGS) entry which is preliminary data.</text>
</comment>
<dbReference type="PANTHER" id="PTHR44196:SF1">
    <property type="entry name" value="DEHYDROGENASE_REDUCTASE SDR FAMILY MEMBER 7B"/>
    <property type="match status" value="1"/>
</dbReference>
<evidence type="ECO:0000313" key="5">
    <source>
        <dbReference type="Proteomes" id="UP000647339"/>
    </source>
</evidence>
<accession>A0ABQ1UKM3</accession>
<sequence length="244" mass="27206">MKLHDNTILITGGSSGIGLELARMLAKDNAILICGRSAEKLAAAKRQIPTLYAFACNLAEETDRHNLYKWVKHHHPDCNVLINNAALVHRTAFKDDPEMNRKAKLEIETNLVAPMVLSKLFLPLLERQRSAQIINITSGLVYAPKATYPIYNATKAALHSFSQTLRLQLKETQVKIREVMLPVVDTPWHDGQVPKMAISAKEAVGKMLKGLQSDKDEIHVGKVKLLYFISRLSPRIASGIINRA</sequence>
<dbReference type="PRINTS" id="PR00081">
    <property type="entry name" value="GDHRDH"/>
</dbReference>
<comment type="similarity">
    <text evidence="1 3">Belongs to the short-chain dehydrogenases/reductases (SDR) family.</text>
</comment>
<dbReference type="Proteomes" id="UP000647339">
    <property type="component" value="Unassembled WGS sequence"/>
</dbReference>
<dbReference type="InterPro" id="IPR020904">
    <property type="entry name" value="Sc_DH/Rdtase_CS"/>
</dbReference>
<dbReference type="PROSITE" id="PS00061">
    <property type="entry name" value="ADH_SHORT"/>
    <property type="match status" value="1"/>
</dbReference>
<dbReference type="EMBL" id="BMIU01000001">
    <property type="protein sequence ID" value="GGF18837.1"/>
    <property type="molecule type" value="Genomic_DNA"/>
</dbReference>
<dbReference type="InterPro" id="IPR036291">
    <property type="entry name" value="NAD(P)-bd_dom_sf"/>
</dbReference>
<name>A0ABQ1UKM3_9BACT</name>
<dbReference type="Pfam" id="PF00106">
    <property type="entry name" value="adh_short"/>
    <property type="match status" value="1"/>
</dbReference>
<dbReference type="Gene3D" id="3.40.50.720">
    <property type="entry name" value="NAD(P)-binding Rossmann-like Domain"/>
    <property type="match status" value="1"/>
</dbReference>
<keyword evidence="5" id="KW-1185">Reference proteome</keyword>
<dbReference type="SUPFAM" id="SSF51735">
    <property type="entry name" value="NAD(P)-binding Rossmann-fold domains"/>
    <property type="match status" value="1"/>
</dbReference>
<proteinExistence type="inferred from homology"/>
<evidence type="ECO:0000256" key="3">
    <source>
        <dbReference type="RuleBase" id="RU000363"/>
    </source>
</evidence>
<evidence type="ECO:0000313" key="4">
    <source>
        <dbReference type="EMBL" id="GGF18837.1"/>
    </source>
</evidence>
<evidence type="ECO:0000256" key="1">
    <source>
        <dbReference type="ARBA" id="ARBA00006484"/>
    </source>
</evidence>
<reference evidence="5" key="1">
    <citation type="journal article" date="2019" name="Int. J. Syst. Evol. Microbiol.">
        <title>The Global Catalogue of Microorganisms (GCM) 10K type strain sequencing project: providing services to taxonomists for standard genome sequencing and annotation.</title>
        <authorList>
            <consortium name="The Broad Institute Genomics Platform"/>
            <consortium name="The Broad Institute Genome Sequencing Center for Infectious Disease"/>
            <person name="Wu L."/>
            <person name="Ma J."/>
        </authorList>
    </citation>
    <scope>NUCLEOTIDE SEQUENCE [LARGE SCALE GENOMIC DNA]</scope>
    <source>
        <strain evidence="5">CGMCC 1.15407</strain>
    </source>
</reference>
<evidence type="ECO:0000256" key="2">
    <source>
        <dbReference type="ARBA" id="ARBA00023002"/>
    </source>
</evidence>
<keyword evidence="2" id="KW-0560">Oxidoreductase</keyword>
<dbReference type="InterPro" id="IPR002347">
    <property type="entry name" value="SDR_fam"/>
</dbReference>
<dbReference type="PRINTS" id="PR00080">
    <property type="entry name" value="SDRFAMILY"/>
</dbReference>
<dbReference type="RefSeq" id="WP_137402411.1">
    <property type="nucleotide sequence ID" value="NZ_BMIU01000001.1"/>
</dbReference>
<protein>
    <submittedName>
        <fullName evidence="4">Oxidoreductase DltE</fullName>
    </submittedName>
</protein>
<gene>
    <name evidence="4" type="primary">dltE</name>
    <name evidence="4" type="ORF">GCM10011339_03530</name>
</gene>
<organism evidence="4 5">
    <name type="scientific">Echinicola rosea</name>
    <dbReference type="NCBI Taxonomy" id="1807691"/>
    <lineage>
        <taxon>Bacteria</taxon>
        <taxon>Pseudomonadati</taxon>
        <taxon>Bacteroidota</taxon>
        <taxon>Cytophagia</taxon>
        <taxon>Cytophagales</taxon>
        <taxon>Cyclobacteriaceae</taxon>
        <taxon>Echinicola</taxon>
    </lineage>
</organism>
<dbReference type="PANTHER" id="PTHR44196">
    <property type="entry name" value="DEHYDROGENASE/REDUCTASE SDR FAMILY MEMBER 7B"/>
    <property type="match status" value="1"/>
</dbReference>